<dbReference type="GO" id="GO:0008767">
    <property type="term" value="F:UDP-galactopyranose mutase activity"/>
    <property type="evidence" value="ECO:0007669"/>
    <property type="project" value="UniProtKB-EC"/>
</dbReference>
<feature type="domain" description="UDP-galactopyranose mutase C-terminal" evidence="6">
    <location>
        <begin position="153"/>
        <end position="354"/>
    </location>
</feature>
<protein>
    <submittedName>
        <fullName evidence="7">UDP-galactopyranose mutase</fullName>
        <ecNumber evidence="7">5.4.99.9</ecNumber>
    </submittedName>
</protein>
<dbReference type="PANTHER" id="PTHR21197">
    <property type="entry name" value="UDP-GALACTOPYRANOSE MUTASE"/>
    <property type="match status" value="1"/>
</dbReference>
<dbReference type="EC" id="5.4.99.9" evidence="7"/>
<keyword evidence="3" id="KW-0285">Flavoprotein</keyword>
<evidence type="ECO:0000256" key="5">
    <source>
        <dbReference type="ARBA" id="ARBA00023235"/>
    </source>
</evidence>
<evidence type="ECO:0000256" key="1">
    <source>
        <dbReference type="ARBA" id="ARBA00001974"/>
    </source>
</evidence>
<dbReference type="Proteomes" id="UP001649381">
    <property type="component" value="Unassembled WGS sequence"/>
</dbReference>
<dbReference type="SUPFAM" id="SSF54373">
    <property type="entry name" value="FAD-linked reductases, C-terminal domain"/>
    <property type="match status" value="1"/>
</dbReference>
<dbReference type="EMBL" id="JAKIJS010000001">
    <property type="protein sequence ID" value="MCF6136879.1"/>
    <property type="molecule type" value="Genomic_DNA"/>
</dbReference>
<dbReference type="Gene3D" id="3.40.50.720">
    <property type="entry name" value="NAD(P)-binding Rossmann-like Domain"/>
    <property type="match status" value="3"/>
</dbReference>
<evidence type="ECO:0000313" key="7">
    <source>
        <dbReference type="EMBL" id="MCF6136879.1"/>
    </source>
</evidence>
<dbReference type="PANTHER" id="PTHR21197:SF0">
    <property type="entry name" value="UDP-GALACTOPYRANOSE MUTASE"/>
    <property type="match status" value="1"/>
</dbReference>
<evidence type="ECO:0000313" key="8">
    <source>
        <dbReference type="Proteomes" id="UP001649381"/>
    </source>
</evidence>
<dbReference type="Pfam" id="PF13450">
    <property type="entry name" value="NAD_binding_8"/>
    <property type="match status" value="1"/>
</dbReference>
<name>A0ABS9GVP6_9BACL</name>
<evidence type="ECO:0000256" key="3">
    <source>
        <dbReference type="ARBA" id="ARBA00022630"/>
    </source>
</evidence>
<comment type="similarity">
    <text evidence="2">Belongs to the UDP-galactopyranose/dTDP-fucopyranose mutase family.</text>
</comment>
<dbReference type="Pfam" id="PF03275">
    <property type="entry name" value="GLF"/>
    <property type="match status" value="1"/>
</dbReference>
<dbReference type="RefSeq" id="WP_236332002.1">
    <property type="nucleotide sequence ID" value="NZ_JAKIJS010000001.1"/>
</dbReference>
<organism evidence="7 8">
    <name type="scientific">Pseudalkalibacillus berkeleyi</name>
    <dbReference type="NCBI Taxonomy" id="1069813"/>
    <lineage>
        <taxon>Bacteria</taxon>
        <taxon>Bacillati</taxon>
        <taxon>Bacillota</taxon>
        <taxon>Bacilli</taxon>
        <taxon>Bacillales</taxon>
        <taxon>Fictibacillaceae</taxon>
        <taxon>Pseudalkalibacillus</taxon>
    </lineage>
</organism>
<dbReference type="PROSITE" id="PS51257">
    <property type="entry name" value="PROKAR_LIPOPROTEIN"/>
    <property type="match status" value="1"/>
</dbReference>
<dbReference type="NCBIfam" id="TIGR00031">
    <property type="entry name" value="UDP-GALP_mutase"/>
    <property type="match status" value="1"/>
</dbReference>
<keyword evidence="5 7" id="KW-0413">Isomerase</keyword>
<comment type="caution">
    <text evidence="7">The sequence shown here is derived from an EMBL/GenBank/DDBJ whole genome shotgun (WGS) entry which is preliminary data.</text>
</comment>
<reference evidence="7 8" key="1">
    <citation type="submission" date="2022-01" db="EMBL/GenBank/DDBJ databases">
        <title>Alkalihalobacillus sp. EGI L200015, a novel bacterium isolated from a salt lake sediment.</title>
        <authorList>
            <person name="Gao L."/>
            <person name="Fang B.-Z."/>
            <person name="Li W.-J."/>
        </authorList>
    </citation>
    <scope>NUCLEOTIDE SEQUENCE [LARGE SCALE GENOMIC DNA]</scope>
    <source>
        <strain evidence="7 8">KCTC 12718</strain>
    </source>
</reference>
<dbReference type="InterPro" id="IPR004379">
    <property type="entry name" value="UDP-GALP_mutase"/>
</dbReference>
<keyword evidence="4" id="KW-0274">FAD</keyword>
<evidence type="ECO:0000256" key="2">
    <source>
        <dbReference type="ARBA" id="ARBA00009321"/>
    </source>
</evidence>
<comment type="cofactor">
    <cofactor evidence="1">
        <name>FAD</name>
        <dbReference type="ChEBI" id="CHEBI:57692"/>
    </cofactor>
</comment>
<keyword evidence="8" id="KW-1185">Reference proteome</keyword>
<dbReference type="InterPro" id="IPR015899">
    <property type="entry name" value="UDP-GalPyranose_mutase_C"/>
</dbReference>
<accession>A0ABS9GVP6</accession>
<sequence length="376" mass="44162">MKFDWLIIGAGFSGCVLAEQIANRMNQKVLIIEKRDHIGGNAYDCYDPHGILVHQYGPHLFHTNSKKVWHYLTQFTDWTCYQHHVLAVIDGKTVPVPFNLNALRSLFPIKYADRLEEKLTKQYGFGKKVPILELMDVADEEMKELAEYIYKNVFYGYTVKQWGMKPDELDRSVMARVPIHISRDNRYFQDQYQGVPMLGYKSMFNNMISHPNIKVLLKTDYDEVKEYFHSTNMIYTGPIDAFFDYKFGKLPYRSLNFTARHLHNCTSYQPVAQVNYPNNYEFTRITEYKKITGQNVPGTTIMHEEACSYTPGVNVPYYPIPRKENNDLYTKYKMEAKKLKENVLFVGRLAEYKYYNMDQVVARALHVFENEIAKQK</sequence>
<proteinExistence type="inferred from homology"/>
<evidence type="ECO:0000259" key="6">
    <source>
        <dbReference type="Pfam" id="PF03275"/>
    </source>
</evidence>
<gene>
    <name evidence="7" type="primary">glf</name>
    <name evidence="7" type="ORF">L2716_03990</name>
</gene>
<evidence type="ECO:0000256" key="4">
    <source>
        <dbReference type="ARBA" id="ARBA00022827"/>
    </source>
</evidence>
<dbReference type="SUPFAM" id="SSF51971">
    <property type="entry name" value="Nucleotide-binding domain"/>
    <property type="match status" value="1"/>
</dbReference>